<dbReference type="PANTHER" id="PTHR45669">
    <property type="entry name" value="GLUTAREDOXIN DOMAIN-CONTAINING CYSTEINE-RICH PROTEIN CG12206-RELATED"/>
    <property type="match status" value="1"/>
</dbReference>
<dbReference type="PROSITE" id="PS51354">
    <property type="entry name" value="GLUTAREDOXIN_2"/>
    <property type="match status" value="1"/>
</dbReference>
<evidence type="ECO:0000313" key="3">
    <source>
        <dbReference type="EMBL" id="CAH9083956.1"/>
    </source>
</evidence>
<evidence type="ECO:0000259" key="2">
    <source>
        <dbReference type="Pfam" id="PF00462"/>
    </source>
</evidence>
<reference evidence="3" key="1">
    <citation type="submission" date="2022-07" db="EMBL/GenBank/DDBJ databases">
        <authorList>
            <person name="Macas J."/>
            <person name="Novak P."/>
            <person name="Neumann P."/>
        </authorList>
    </citation>
    <scope>NUCLEOTIDE SEQUENCE</scope>
</reference>
<evidence type="ECO:0000256" key="1">
    <source>
        <dbReference type="SAM" id="MobiDB-lite"/>
    </source>
</evidence>
<feature type="compositionally biased region" description="Pro residues" evidence="1">
    <location>
        <begin position="135"/>
        <end position="145"/>
    </location>
</feature>
<dbReference type="FunFam" id="3.40.30.10:FF:000273">
    <property type="entry name" value="Glutaredoxin family protein"/>
    <property type="match status" value="1"/>
</dbReference>
<accession>A0A9P1E7C9</accession>
<comment type="caution">
    <text evidence="3">The sequence shown here is derived from an EMBL/GenBank/DDBJ whole genome shotgun (WGS) entry which is preliminary data.</text>
</comment>
<proteinExistence type="predicted"/>
<dbReference type="AlphaFoldDB" id="A0A9P1E7C9"/>
<dbReference type="Pfam" id="PF00462">
    <property type="entry name" value="Glutaredoxin"/>
    <property type="match status" value="1"/>
</dbReference>
<dbReference type="OrthoDB" id="423313at2759"/>
<dbReference type="InterPro" id="IPR002109">
    <property type="entry name" value="Glutaredoxin"/>
</dbReference>
<dbReference type="PANTHER" id="PTHR45669:SF30">
    <property type="entry name" value="OS04G0641300 PROTEIN"/>
    <property type="match status" value="1"/>
</dbReference>
<dbReference type="EMBL" id="CAMAPE010000017">
    <property type="protein sequence ID" value="CAH9083956.1"/>
    <property type="molecule type" value="Genomic_DNA"/>
</dbReference>
<keyword evidence="4" id="KW-1185">Reference proteome</keyword>
<protein>
    <recommendedName>
        <fullName evidence="2">Glutaredoxin domain-containing protein</fullName>
    </recommendedName>
</protein>
<dbReference type="InterPro" id="IPR036249">
    <property type="entry name" value="Thioredoxin-like_sf"/>
</dbReference>
<feature type="region of interest" description="Disordered" evidence="1">
    <location>
        <begin position="133"/>
        <end position="178"/>
    </location>
</feature>
<dbReference type="Proteomes" id="UP001152484">
    <property type="component" value="Unassembled WGS sequence"/>
</dbReference>
<dbReference type="Pfam" id="PF23733">
    <property type="entry name" value="GRXCR1-2_C"/>
    <property type="match status" value="1"/>
</dbReference>
<feature type="compositionally biased region" description="Polar residues" evidence="1">
    <location>
        <begin position="159"/>
        <end position="178"/>
    </location>
</feature>
<organism evidence="3 4">
    <name type="scientific">Cuscuta europaea</name>
    <name type="common">European dodder</name>
    <dbReference type="NCBI Taxonomy" id="41803"/>
    <lineage>
        <taxon>Eukaryota</taxon>
        <taxon>Viridiplantae</taxon>
        <taxon>Streptophyta</taxon>
        <taxon>Embryophyta</taxon>
        <taxon>Tracheophyta</taxon>
        <taxon>Spermatophyta</taxon>
        <taxon>Magnoliopsida</taxon>
        <taxon>eudicotyledons</taxon>
        <taxon>Gunneridae</taxon>
        <taxon>Pentapetalae</taxon>
        <taxon>asterids</taxon>
        <taxon>lamiids</taxon>
        <taxon>Solanales</taxon>
        <taxon>Convolvulaceae</taxon>
        <taxon>Cuscuteae</taxon>
        <taxon>Cuscuta</taxon>
        <taxon>Cuscuta subgen. Cuscuta</taxon>
    </lineage>
</organism>
<sequence>MGCASSKEMVCRNCHAPCSPVRRRHSMEGAESHHRVSLTSSTIGSLKLDSPNHIHPHRINTRCKPMGLVEAKSWSEMINEKIPKVVPKTPTHTPPGEPETINAWELMEGLEDVSPLKPSGRLVRSFSFDVHSNPNPNPTPIPYDLPTPRMKSGSCVSVKPTSMQNGHGESKPTSNDTSIVSEIDPAMVSAFKETLDNKPFAITHKDLETLEEDVEVASQYTMLCKNKVVIYFTSLRGVRKTYEDCCHVRVLLKGLGVKIDERDLSMHSGFKDELKALLGDGYNATCLPRVFVGKKCIGGADEIRRMHEDGQLEKAVESCERAQVGGGCDGDNGGACETCGDIRFVPCETCSGSCKIYCEADCDEDEYDQEGDYGFQRCPDCNENGLTRCRFCCD</sequence>
<evidence type="ECO:0000313" key="4">
    <source>
        <dbReference type="Proteomes" id="UP001152484"/>
    </source>
</evidence>
<feature type="region of interest" description="Disordered" evidence="1">
    <location>
        <begin position="25"/>
        <end position="55"/>
    </location>
</feature>
<dbReference type="SUPFAM" id="SSF52833">
    <property type="entry name" value="Thioredoxin-like"/>
    <property type="match status" value="1"/>
</dbReference>
<name>A0A9P1E7C9_CUSEU</name>
<gene>
    <name evidence="3" type="ORF">CEURO_LOCUS8815</name>
</gene>
<dbReference type="CDD" id="cd03031">
    <property type="entry name" value="GRX_GRX_like"/>
    <property type="match status" value="1"/>
</dbReference>
<feature type="domain" description="Glutaredoxin" evidence="2">
    <location>
        <begin position="229"/>
        <end position="297"/>
    </location>
</feature>
<dbReference type="Gene3D" id="3.40.30.10">
    <property type="entry name" value="Glutaredoxin"/>
    <property type="match status" value="1"/>
</dbReference>